<dbReference type="Pfam" id="PF03106">
    <property type="entry name" value="WRKY"/>
    <property type="match status" value="2"/>
</dbReference>
<feature type="region of interest" description="Disordered" evidence="7">
    <location>
        <begin position="375"/>
        <end position="411"/>
    </location>
</feature>
<evidence type="ECO:0000256" key="5">
    <source>
        <dbReference type="ARBA" id="ARBA00023163"/>
    </source>
</evidence>
<dbReference type="OrthoDB" id="771494at2759"/>
<evidence type="ECO:0000256" key="3">
    <source>
        <dbReference type="ARBA" id="ARBA00023015"/>
    </source>
</evidence>
<dbReference type="PANTHER" id="PTHR31221">
    <property type="entry name" value="WRKY TRANSCRIPTION FACTOR PROTEIN 1-RELATED"/>
    <property type="match status" value="1"/>
</dbReference>
<evidence type="ECO:0000256" key="6">
    <source>
        <dbReference type="ARBA" id="ARBA00023242"/>
    </source>
</evidence>
<dbReference type="GO" id="GO:0009737">
    <property type="term" value="P:response to abscisic acid"/>
    <property type="evidence" value="ECO:0007669"/>
    <property type="project" value="UniProtKB-ARBA"/>
</dbReference>
<evidence type="ECO:0000313" key="10">
    <source>
        <dbReference type="Proteomes" id="UP000623129"/>
    </source>
</evidence>
<dbReference type="InterPro" id="IPR036576">
    <property type="entry name" value="WRKY_dom_sf"/>
</dbReference>
<dbReference type="FunFam" id="2.20.25.80:FF:000001">
    <property type="entry name" value="WRKY transcription factor 33"/>
    <property type="match status" value="1"/>
</dbReference>
<gene>
    <name evidence="9" type="ORF">FCM35_KLT12475</name>
</gene>
<dbReference type="GO" id="GO:0003700">
    <property type="term" value="F:DNA-binding transcription factor activity"/>
    <property type="evidence" value="ECO:0007669"/>
    <property type="project" value="InterPro"/>
</dbReference>
<evidence type="ECO:0000256" key="4">
    <source>
        <dbReference type="ARBA" id="ARBA00023125"/>
    </source>
</evidence>
<dbReference type="PANTHER" id="PTHR31221:SF1">
    <property type="entry name" value="WRKY TRANSCRIPTION FACTOR 33-RELATED"/>
    <property type="match status" value="1"/>
</dbReference>
<keyword evidence="5" id="KW-0804">Transcription</keyword>
<dbReference type="EMBL" id="SWLB01000023">
    <property type="protein sequence ID" value="KAF3323744.1"/>
    <property type="molecule type" value="Genomic_DNA"/>
</dbReference>
<accession>A0A833VGU5</accession>
<sequence length="458" mass="50350">MEDAKKEGTLSIAERRAAWRGLERPILPPRVTTARFRTNGVSSPLSSPAAAMRSPCLVIPPGLSPAALLDSPVFLQVPLDNPADHAVSLIGCSHENLPEASITERSNLDSVEPGSEKIDESCDKPSELDQSSSTATTSNKVLEDGYNWRKYGQKHVKGCEFPRNYYKCTYPNCNVKRMVEQSAHGQITDVVYKGNHDHPLPEAGGSKSCNQKGYMGKRGGDSRINYLEVSSSASVISEISDHKSVSGKESSTLGDSVSCGNLDDVLMQRNVMCDNDKDEDAQRELKRRKNEDYLIDVLPPSHAAREPRVVVQTISEIDLLDDGYRWRKYGQKIVKGNPNPRSYYKCTSPGCPVRKHVERAPHDLKSVITTYEGKHNHEVPVSNINNSSNFKGPGDSDPHANTSSTQMPMQPQSVTNLLEPIQDSFSHAIGEACMVQAWLISDIVESGGVSNRPVLDHD</sequence>
<feature type="compositionally biased region" description="Polar residues" evidence="7">
    <location>
        <begin position="128"/>
        <end position="137"/>
    </location>
</feature>
<dbReference type="InterPro" id="IPR044810">
    <property type="entry name" value="WRKY_plant"/>
</dbReference>
<comment type="subcellular location">
    <subcellularLocation>
        <location evidence="1">Nucleus</location>
    </subcellularLocation>
</comment>
<reference evidence="9" key="1">
    <citation type="submission" date="2020-01" db="EMBL/GenBank/DDBJ databases">
        <title>Genome sequence of Kobresia littledalei, the first chromosome-level genome in the family Cyperaceae.</title>
        <authorList>
            <person name="Qu G."/>
        </authorList>
    </citation>
    <scope>NUCLEOTIDE SEQUENCE</scope>
    <source>
        <strain evidence="9">C.B.Clarke</strain>
        <tissue evidence="9">Leaf</tissue>
    </source>
</reference>
<comment type="caution">
    <text evidence="9">The sequence shown here is derived from an EMBL/GenBank/DDBJ whole genome shotgun (WGS) entry which is preliminary data.</text>
</comment>
<name>A0A833VGU5_9POAL</name>
<dbReference type="GO" id="GO:0005634">
    <property type="term" value="C:nucleus"/>
    <property type="evidence" value="ECO:0007669"/>
    <property type="project" value="UniProtKB-SubCell"/>
</dbReference>
<dbReference type="Gene3D" id="2.20.25.80">
    <property type="entry name" value="WRKY domain"/>
    <property type="match status" value="2"/>
</dbReference>
<dbReference type="SMART" id="SM00774">
    <property type="entry name" value="WRKY"/>
    <property type="match status" value="2"/>
</dbReference>
<evidence type="ECO:0000256" key="2">
    <source>
        <dbReference type="ARBA" id="ARBA00022737"/>
    </source>
</evidence>
<feature type="region of interest" description="Disordered" evidence="7">
    <location>
        <begin position="105"/>
        <end position="137"/>
    </location>
</feature>
<dbReference type="Proteomes" id="UP000623129">
    <property type="component" value="Unassembled WGS sequence"/>
</dbReference>
<evidence type="ECO:0000313" key="9">
    <source>
        <dbReference type="EMBL" id="KAF3323744.1"/>
    </source>
</evidence>
<evidence type="ECO:0000259" key="8">
    <source>
        <dbReference type="PROSITE" id="PS50811"/>
    </source>
</evidence>
<keyword evidence="4" id="KW-0238">DNA-binding</keyword>
<feature type="domain" description="WRKY" evidence="8">
    <location>
        <begin position="137"/>
        <end position="201"/>
    </location>
</feature>
<evidence type="ECO:0000256" key="7">
    <source>
        <dbReference type="SAM" id="MobiDB-lite"/>
    </source>
</evidence>
<dbReference type="FunFam" id="2.20.25.80:FF:000006">
    <property type="entry name" value="WRKY transcription factor"/>
    <property type="match status" value="1"/>
</dbReference>
<keyword evidence="10" id="KW-1185">Reference proteome</keyword>
<organism evidence="9 10">
    <name type="scientific">Carex littledalei</name>
    <dbReference type="NCBI Taxonomy" id="544730"/>
    <lineage>
        <taxon>Eukaryota</taxon>
        <taxon>Viridiplantae</taxon>
        <taxon>Streptophyta</taxon>
        <taxon>Embryophyta</taxon>
        <taxon>Tracheophyta</taxon>
        <taxon>Spermatophyta</taxon>
        <taxon>Magnoliopsida</taxon>
        <taxon>Liliopsida</taxon>
        <taxon>Poales</taxon>
        <taxon>Cyperaceae</taxon>
        <taxon>Cyperoideae</taxon>
        <taxon>Cariceae</taxon>
        <taxon>Carex</taxon>
        <taxon>Carex subgen. Euthyceras</taxon>
    </lineage>
</organism>
<dbReference type="GO" id="GO:0043565">
    <property type="term" value="F:sequence-specific DNA binding"/>
    <property type="evidence" value="ECO:0007669"/>
    <property type="project" value="InterPro"/>
</dbReference>
<keyword evidence="3" id="KW-0805">Transcription regulation</keyword>
<evidence type="ECO:0000256" key="1">
    <source>
        <dbReference type="ARBA" id="ARBA00004123"/>
    </source>
</evidence>
<feature type="domain" description="WRKY" evidence="8">
    <location>
        <begin position="315"/>
        <end position="380"/>
    </location>
</feature>
<keyword evidence="6" id="KW-0539">Nucleus</keyword>
<feature type="compositionally biased region" description="Basic and acidic residues" evidence="7">
    <location>
        <begin position="114"/>
        <end position="127"/>
    </location>
</feature>
<proteinExistence type="predicted"/>
<keyword evidence="2" id="KW-0677">Repeat</keyword>
<protein>
    <submittedName>
        <fullName evidence="9">Putative WRKY transcription factor 4</fullName>
    </submittedName>
</protein>
<dbReference type="SUPFAM" id="SSF118290">
    <property type="entry name" value="WRKY DNA-binding domain"/>
    <property type="match status" value="2"/>
</dbReference>
<dbReference type="InterPro" id="IPR003657">
    <property type="entry name" value="WRKY_dom"/>
</dbReference>
<dbReference type="PROSITE" id="PS50811">
    <property type="entry name" value="WRKY"/>
    <property type="match status" value="2"/>
</dbReference>
<feature type="compositionally biased region" description="Polar residues" evidence="7">
    <location>
        <begin position="399"/>
        <end position="411"/>
    </location>
</feature>
<dbReference type="AlphaFoldDB" id="A0A833VGU5"/>